<dbReference type="InterPro" id="IPR047201">
    <property type="entry name" value="ERI-1_3'hExo-like"/>
</dbReference>
<dbReference type="Proteomes" id="UP000308197">
    <property type="component" value="Unassembled WGS sequence"/>
</dbReference>
<dbReference type="GO" id="GO:0000175">
    <property type="term" value="F:3'-5'-RNA exonuclease activity"/>
    <property type="evidence" value="ECO:0007669"/>
    <property type="project" value="InterPro"/>
</dbReference>
<keyword evidence="1" id="KW-0540">Nuclease</keyword>
<keyword evidence="6" id="KW-1185">Reference proteome</keyword>
<dbReference type="InParanoid" id="A0A5C3PQI3"/>
<dbReference type="InterPro" id="IPR013520">
    <property type="entry name" value="Ribonucl_H"/>
</dbReference>
<dbReference type="PANTHER" id="PTHR23044">
    <property type="entry name" value="3'-5' EXONUCLEASE ERI1-RELATED"/>
    <property type="match status" value="1"/>
</dbReference>
<dbReference type="InterPro" id="IPR051274">
    <property type="entry name" value="3-5_Exoribonuclease"/>
</dbReference>
<reference evidence="5 6" key="1">
    <citation type="journal article" date="2019" name="Nat. Ecol. Evol.">
        <title>Megaphylogeny resolves global patterns of mushroom evolution.</title>
        <authorList>
            <person name="Varga T."/>
            <person name="Krizsan K."/>
            <person name="Foldi C."/>
            <person name="Dima B."/>
            <person name="Sanchez-Garcia M."/>
            <person name="Sanchez-Ramirez S."/>
            <person name="Szollosi G.J."/>
            <person name="Szarkandi J.G."/>
            <person name="Papp V."/>
            <person name="Albert L."/>
            <person name="Andreopoulos W."/>
            <person name="Angelini C."/>
            <person name="Antonin V."/>
            <person name="Barry K.W."/>
            <person name="Bougher N.L."/>
            <person name="Buchanan P."/>
            <person name="Buyck B."/>
            <person name="Bense V."/>
            <person name="Catcheside P."/>
            <person name="Chovatia M."/>
            <person name="Cooper J."/>
            <person name="Damon W."/>
            <person name="Desjardin D."/>
            <person name="Finy P."/>
            <person name="Geml J."/>
            <person name="Haridas S."/>
            <person name="Hughes K."/>
            <person name="Justo A."/>
            <person name="Karasinski D."/>
            <person name="Kautmanova I."/>
            <person name="Kiss B."/>
            <person name="Kocsube S."/>
            <person name="Kotiranta H."/>
            <person name="LaButti K.M."/>
            <person name="Lechner B.E."/>
            <person name="Liimatainen K."/>
            <person name="Lipzen A."/>
            <person name="Lukacs Z."/>
            <person name="Mihaltcheva S."/>
            <person name="Morgado L.N."/>
            <person name="Niskanen T."/>
            <person name="Noordeloos M.E."/>
            <person name="Ohm R.A."/>
            <person name="Ortiz-Santana B."/>
            <person name="Ovrebo C."/>
            <person name="Racz N."/>
            <person name="Riley R."/>
            <person name="Savchenko A."/>
            <person name="Shiryaev A."/>
            <person name="Soop K."/>
            <person name="Spirin V."/>
            <person name="Szebenyi C."/>
            <person name="Tomsovsky M."/>
            <person name="Tulloss R.E."/>
            <person name="Uehling J."/>
            <person name="Grigoriev I.V."/>
            <person name="Vagvolgyi C."/>
            <person name="Papp T."/>
            <person name="Martin F.M."/>
            <person name="Miettinen O."/>
            <person name="Hibbett D.S."/>
            <person name="Nagy L.G."/>
        </authorList>
    </citation>
    <scope>NUCLEOTIDE SEQUENCE [LARGE SCALE GENOMIC DNA]</scope>
    <source>
        <strain evidence="5 6">HHB13444</strain>
    </source>
</reference>
<evidence type="ECO:0000259" key="4">
    <source>
        <dbReference type="SMART" id="SM00479"/>
    </source>
</evidence>
<sequence>MPAFQYMSTAARAAGSPATRLRHLLILDIEATCGDPPGPVVPRNEMEIIELPTLLYDIEQDQVKATFHEYVRPVRHPTLTKFCTDLTGIEQSTVDAADTFPIVWERYQEFLREHGAIQDPESVAYLTCGDWDLKIMLPLQLHLSGTQVGLDPSTGALAPPYNRWINVKKSFQRLHGLKNPRGMAGMLRHANMELEGRHHSGIDDCKNILRVVQRMRQDGWEPSDDLP</sequence>
<evidence type="ECO:0000256" key="3">
    <source>
        <dbReference type="ARBA" id="ARBA00022839"/>
    </source>
</evidence>
<evidence type="ECO:0000313" key="6">
    <source>
        <dbReference type="Proteomes" id="UP000308197"/>
    </source>
</evidence>
<evidence type="ECO:0000256" key="1">
    <source>
        <dbReference type="ARBA" id="ARBA00022722"/>
    </source>
</evidence>
<dbReference type="InterPro" id="IPR036397">
    <property type="entry name" value="RNaseH_sf"/>
</dbReference>
<evidence type="ECO:0000256" key="2">
    <source>
        <dbReference type="ARBA" id="ARBA00022801"/>
    </source>
</evidence>
<dbReference type="PANTHER" id="PTHR23044:SF61">
    <property type="entry name" value="3'-5' EXORIBONUCLEASE 1-RELATED"/>
    <property type="match status" value="1"/>
</dbReference>
<dbReference type="SUPFAM" id="SSF53098">
    <property type="entry name" value="Ribonuclease H-like"/>
    <property type="match status" value="1"/>
</dbReference>
<keyword evidence="2" id="KW-0378">Hydrolase</keyword>
<dbReference type="GO" id="GO:0003676">
    <property type="term" value="F:nucleic acid binding"/>
    <property type="evidence" value="ECO:0007669"/>
    <property type="project" value="InterPro"/>
</dbReference>
<proteinExistence type="predicted"/>
<dbReference type="STRING" id="1314778.A0A5C3PQI3"/>
<organism evidence="5 6">
    <name type="scientific">Polyporus arcularius HHB13444</name>
    <dbReference type="NCBI Taxonomy" id="1314778"/>
    <lineage>
        <taxon>Eukaryota</taxon>
        <taxon>Fungi</taxon>
        <taxon>Dikarya</taxon>
        <taxon>Basidiomycota</taxon>
        <taxon>Agaricomycotina</taxon>
        <taxon>Agaricomycetes</taxon>
        <taxon>Polyporales</taxon>
        <taxon>Polyporaceae</taxon>
        <taxon>Polyporus</taxon>
    </lineage>
</organism>
<dbReference type="EMBL" id="ML211014">
    <property type="protein sequence ID" value="TFK91691.1"/>
    <property type="molecule type" value="Genomic_DNA"/>
</dbReference>
<dbReference type="Pfam" id="PF00929">
    <property type="entry name" value="RNase_T"/>
    <property type="match status" value="1"/>
</dbReference>
<dbReference type="AlphaFoldDB" id="A0A5C3PQI3"/>
<dbReference type="CDD" id="cd06133">
    <property type="entry name" value="ERI-1_3'hExo_like"/>
    <property type="match status" value="1"/>
</dbReference>
<dbReference type="SMART" id="SM00479">
    <property type="entry name" value="EXOIII"/>
    <property type="match status" value="1"/>
</dbReference>
<dbReference type="Gene3D" id="3.30.420.10">
    <property type="entry name" value="Ribonuclease H-like superfamily/Ribonuclease H"/>
    <property type="match status" value="1"/>
</dbReference>
<name>A0A5C3PQI3_9APHY</name>
<accession>A0A5C3PQI3</accession>
<protein>
    <submittedName>
        <fullName evidence="5">Exonuclease</fullName>
    </submittedName>
</protein>
<gene>
    <name evidence="5" type="ORF">K466DRAFT_482206</name>
</gene>
<keyword evidence="3 5" id="KW-0269">Exonuclease</keyword>
<feature type="domain" description="Exonuclease" evidence="4">
    <location>
        <begin position="23"/>
        <end position="221"/>
    </location>
</feature>
<evidence type="ECO:0000313" key="5">
    <source>
        <dbReference type="EMBL" id="TFK91691.1"/>
    </source>
</evidence>
<dbReference type="InterPro" id="IPR012337">
    <property type="entry name" value="RNaseH-like_sf"/>
</dbReference>